<evidence type="ECO:0000256" key="1">
    <source>
        <dbReference type="ARBA" id="ARBA00001638"/>
    </source>
</evidence>
<protein>
    <recommendedName>
        <fullName evidence="8">5'-deoxynucleotidase</fullName>
        <ecNumber evidence="8">3.1.3.89</ecNumber>
    </recommendedName>
</protein>
<feature type="domain" description="HD/PDEase" evidence="14">
    <location>
        <begin position="69"/>
        <end position="193"/>
    </location>
</feature>
<dbReference type="SMART" id="SM00471">
    <property type="entry name" value="HDc"/>
    <property type="match status" value="1"/>
</dbReference>
<dbReference type="GO" id="GO:0009159">
    <property type="term" value="P:deoxyribonucleoside monophosphate catabolic process"/>
    <property type="evidence" value="ECO:0007669"/>
    <property type="project" value="UniProtKB-ARBA"/>
</dbReference>
<evidence type="ECO:0000256" key="12">
    <source>
        <dbReference type="ARBA" id="ARBA00023285"/>
    </source>
</evidence>
<dbReference type="InterPro" id="IPR039356">
    <property type="entry name" value="YfbR/HDDC2"/>
</dbReference>
<comment type="catalytic activity">
    <reaction evidence="1">
        <text>a 2'-deoxyribonucleoside 5'-phosphate + H2O = a 2'-deoxyribonucleoside + phosphate</text>
        <dbReference type="Rhea" id="RHEA:36167"/>
        <dbReference type="ChEBI" id="CHEBI:15377"/>
        <dbReference type="ChEBI" id="CHEBI:18274"/>
        <dbReference type="ChEBI" id="CHEBI:43474"/>
        <dbReference type="ChEBI" id="CHEBI:65317"/>
        <dbReference type="EC" id="3.1.3.89"/>
    </reaction>
</comment>
<evidence type="ECO:0000256" key="2">
    <source>
        <dbReference type="ARBA" id="ARBA00001936"/>
    </source>
</evidence>
<dbReference type="PANTHER" id="PTHR11845">
    <property type="entry name" value="5'-DEOXYNUCLEOTIDASE HDDC2"/>
    <property type="match status" value="1"/>
</dbReference>
<dbReference type="EC" id="3.1.3.89" evidence="8"/>
<evidence type="ECO:0000313" key="16">
    <source>
        <dbReference type="Proteomes" id="UP001310890"/>
    </source>
</evidence>
<organism evidence="15 16">
    <name type="scientific">Meristemomyces frigidus</name>
    <dbReference type="NCBI Taxonomy" id="1508187"/>
    <lineage>
        <taxon>Eukaryota</taxon>
        <taxon>Fungi</taxon>
        <taxon>Dikarya</taxon>
        <taxon>Ascomycota</taxon>
        <taxon>Pezizomycotina</taxon>
        <taxon>Dothideomycetes</taxon>
        <taxon>Dothideomycetidae</taxon>
        <taxon>Mycosphaerellales</taxon>
        <taxon>Teratosphaeriaceae</taxon>
        <taxon>Meristemomyces</taxon>
    </lineage>
</organism>
<gene>
    <name evidence="15" type="ORF">LTR62_004788</name>
</gene>
<dbReference type="EMBL" id="JAVRRL010000037">
    <property type="protein sequence ID" value="KAK5111682.1"/>
    <property type="molecule type" value="Genomic_DNA"/>
</dbReference>
<dbReference type="GO" id="GO:0046872">
    <property type="term" value="F:metal ion binding"/>
    <property type="evidence" value="ECO:0007669"/>
    <property type="project" value="UniProtKB-KW"/>
</dbReference>
<evidence type="ECO:0000256" key="10">
    <source>
        <dbReference type="ARBA" id="ARBA00022801"/>
    </source>
</evidence>
<dbReference type="AlphaFoldDB" id="A0AAN7YFW6"/>
<evidence type="ECO:0000256" key="4">
    <source>
        <dbReference type="ARBA" id="ARBA00001946"/>
    </source>
</evidence>
<keyword evidence="12" id="KW-0170">Cobalt</keyword>
<accession>A0AAN7YFW6</accession>
<comment type="subunit">
    <text evidence="7">Homodimer.</text>
</comment>
<dbReference type="PANTHER" id="PTHR11845:SF13">
    <property type="entry name" value="5'-DEOXYNUCLEOTIDASE HDDC2"/>
    <property type="match status" value="1"/>
</dbReference>
<comment type="similarity">
    <text evidence="6">Belongs to the HDDC2 family.</text>
</comment>
<comment type="cofactor">
    <cofactor evidence="3">
        <name>Co(2+)</name>
        <dbReference type="ChEBI" id="CHEBI:48828"/>
    </cofactor>
</comment>
<evidence type="ECO:0000256" key="7">
    <source>
        <dbReference type="ARBA" id="ARBA00011738"/>
    </source>
</evidence>
<name>A0AAN7YFW6_9PEZI</name>
<keyword evidence="9" id="KW-0479">Metal-binding</keyword>
<keyword evidence="10" id="KW-0378">Hydrolase</keyword>
<dbReference type="GO" id="GO:0005737">
    <property type="term" value="C:cytoplasm"/>
    <property type="evidence" value="ECO:0007669"/>
    <property type="project" value="TreeGrafter"/>
</dbReference>
<feature type="region of interest" description="Disordered" evidence="13">
    <location>
        <begin position="242"/>
        <end position="297"/>
    </location>
</feature>
<comment type="cofactor">
    <cofactor evidence="4">
        <name>Mg(2+)</name>
        <dbReference type="ChEBI" id="CHEBI:18420"/>
    </cofactor>
</comment>
<comment type="function">
    <text evidence="5">Catalyzes the dephosphorylation of the nucleoside 5'-monophosphates deoxyadenosine monophosphate (dAMP), deoxycytidine monophosphate (dCMP), deoxyguanosine monophosphate (dGMP) and deoxythymidine monophosphate (dTMP).</text>
</comment>
<feature type="compositionally biased region" description="Polar residues" evidence="13">
    <location>
        <begin position="268"/>
        <end position="282"/>
    </location>
</feature>
<evidence type="ECO:0000256" key="8">
    <source>
        <dbReference type="ARBA" id="ARBA00012964"/>
    </source>
</evidence>
<proteinExistence type="inferred from homology"/>
<dbReference type="Pfam" id="PF13023">
    <property type="entry name" value="HD_3"/>
    <property type="match status" value="1"/>
</dbReference>
<evidence type="ECO:0000256" key="9">
    <source>
        <dbReference type="ARBA" id="ARBA00022723"/>
    </source>
</evidence>
<feature type="compositionally biased region" description="Basic and acidic residues" evidence="13">
    <location>
        <begin position="247"/>
        <end position="267"/>
    </location>
</feature>
<evidence type="ECO:0000256" key="11">
    <source>
        <dbReference type="ARBA" id="ARBA00022842"/>
    </source>
</evidence>
<dbReference type="InterPro" id="IPR003607">
    <property type="entry name" value="HD/PDEase_dom"/>
</dbReference>
<evidence type="ECO:0000259" key="14">
    <source>
        <dbReference type="SMART" id="SM00471"/>
    </source>
</evidence>
<dbReference type="GO" id="GO:0002953">
    <property type="term" value="F:5'-deoxynucleotidase activity"/>
    <property type="evidence" value="ECO:0007669"/>
    <property type="project" value="UniProtKB-EC"/>
</dbReference>
<comment type="caution">
    <text evidence="15">The sequence shown here is derived from an EMBL/GenBank/DDBJ whole genome shotgun (WGS) entry which is preliminary data.</text>
</comment>
<dbReference type="SUPFAM" id="SSF109604">
    <property type="entry name" value="HD-domain/PDEase-like"/>
    <property type="match status" value="1"/>
</dbReference>
<dbReference type="FunFam" id="1.10.3210.10:FF:000011">
    <property type="entry name" value="HD domain-containing protein 2"/>
    <property type="match status" value="1"/>
</dbReference>
<comment type="cofactor">
    <cofactor evidence="2">
        <name>Mn(2+)</name>
        <dbReference type="ChEBI" id="CHEBI:29035"/>
    </cofactor>
</comment>
<feature type="region of interest" description="Disordered" evidence="13">
    <location>
        <begin position="1"/>
        <end position="22"/>
    </location>
</feature>
<evidence type="ECO:0000313" key="15">
    <source>
        <dbReference type="EMBL" id="KAK5111682.1"/>
    </source>
</evidence>
<sequence length="297" mass="32982">MAPTAEETLSTNAAFSNLPDGEWTPETVLSTLPPHSRPQPNTSPLPFMHLLSRLKTTPREGWRRFNIHHGESIADHMYRMSIITLLCPPSLAAKLDLNRCTRMALVHDMAEALVGDITPVDGVSKSEKSRREAGTMDYLCFSLLGGVAGGKEQGELISSLWQEYEDSVTPESHFVHDVDKMELLLQMVEYERSHEPVGKLDLGEFTRVATKIVMPEVQQWAREVLEERRVYWEGVGKVPKGLLSMGESHDGAEHKEDGVSEERRKQQDQYYGSVNGNGTSGRLNGAGATGIDGKRLA</sequence>
<evidence type="ECO:0000256" key="5">
    <source>
        <dbReference type="ARBA" id="ARBA00004074"/>
    </source>
</evidence>
<evidence type="ECO:0000256" key="13">
    <source>
        <dbReference type="SAM" id="MobiDB-lite"/>
    </source>
</evidence>
<dbReference type="Proteomes" id="UP001310890">
    <property type="component" value="Unassembled WGS sequence"/>
</dbReference>
<reference evidence="15" key="1">
    <citation type="submission" date="2023-08" db="EMBL/GenBank/DDBJ databases">
        <title>Black Yeasts Isolated from many extreme environments.</title>
        <authorList>
            <person name="Coleine C."/>
            <person name="Stajich J.E."/>
            <person name="Selbmann L."/>
        </authorList>
    </citation>
    <scope>NUCLEOTIDE SEQUENCE</scope>
    <source>
        <strain evidence="15">CCFEE 5401</strain>
    </source>
</reference>
<evidence type="ECO:0000256" key="3">
    <source>
        <dbReference type="ARBA" id="ARBA00001941"/>
    </source>
</evidence>
<keyword evidence="11" id="KW-0460">Magnesium</keyword>
<dbReference type="InterPro" id="IPR006674">
    <property type="entry name" value="HD_domain"/>
</dbReference>
<dbReference type="Gene3D" id="1.10.3210.10">
    <property type="entry name" value="Hypothetical protein af1432"/>
    <property type="match status" value="1"/>
</dbReference>
<evidence type="ECO:0000256" key="6">
    <source>
        <dbReference type="ARBA" id="ARBA00009999"/>
    </source>
</evidence>